<name>A0A558RBW0_9SPHN</name>
<dbReference type="InterPro" id="IPR025582">
    <property type="entry name" value="YARHG_dom"/>
</dbReference>
<organism evidence="2 3">
    <name type="scientific">Alterirhizorhabdus solaris</name>
    <dbReference type="NCBI Taxonomy" id="2529389"/>
    <lineage>
        <taxon>Bacteria</taxon>
        <taxon>Pseudomonadati</taxon>
        <taxon>Pseudomonadota</taxon>
        <taxon>Alphaproteobacteria</taxon>
        <taxon>Sphingomonadales</taxon>
        <taxon>Rhizorhabdaceae</taxon>
        <taxon>Alterirhizorhabdus</taxon>
    </lineage>
</organism>
<dbReference type="GO" id="GO:0006508">
    <property type="term" value="P:proteolysis"/>
    <property type="evidence" value="ECO:0007669"/>
    <property type="project" value="InterPro"/>
</dbReference>
<gene>
    <name evidence="2" type="ORF">FOY91_02965</name>
</gene>
<keyword evidence="3" id="KW-1185">Reference proteome</keyword>
<dbReference type="GO" id="GO:0004197">
    <property type="term" value="F:cysteine-type endopeptidase activity"/>
    <property type="evidence" value="ECO:0007669"/>
    <property type="project" value="InterPro"/>
</dbReference>
<protein>
    <submittedName>
        <fullName evidence="2">YARHG domain-containing protein</fullName>
    </submittedName>
</protein>
<sequence>MAAVIDTHVPAEACWYLHYVGCVPDRRRQGLGSDRRMARAARWLTLLVAAAASGVRRGRRLTSRRLCDHPGQANDAIGGMMIRRLLLCLALLIPMVSASADEGRPGRPENGRKVALIIANAGYANATRLGNPPNDARIVAAAAQRAGFESVTLAPDLGLVAFQNALRTFRAKAAGAAIAMIYYAGHGIEGSGKNWLIPVDAKLSSDLDLSYEAIELDRVMEAISGAQVRMVILDACRNNPFGRSWRGGTRAVTRGLGGVEVDDVLVIYAAAPGQTASDGTGGNSPFALSLSRRLVQPDLPIQLLGGLVRDDVLASTNGQQRPFISASITGTPVYLVARSPGAGGTTASAPSVDGATLDALAWQGAVGAGSREAFEEYRRQFPRGRFAALAEQNIARIGRANAGGGTASADAVGPPGSSGIAPRLLVPDSSRRAIARSELTALSAGELRIARNEIYARHGRLFTAPDLERYFSRFPWYRPKPAATVALSEVEEQNVILMQQEEAARGGR</sequence>
<dbReference type="Gene3D" id="3.40.50.1460">
    <property type="match status" value="1"/>
</dbReference>
<dbReference type="InterPro" id="IPR052039">
    <property type="entry name" value="Caspase-related_regulators"/>
</dbReference>
<dbReference type="InterPro" id="IPR011600">
    <property type="entry name" value="Pept_C14_caspase"/>
</dbReference>
<dbReference type="Pfam" id="PF13308">
    <property type="entry name" value="YARHG"/>
    <property type="match status" value="1"/>
</dbReference>
<dbReference type="SUPFAM" id="SSF52129">
    <property type="entry name" value="Caspase-like"/>
    <property type="match status" value="1"/>
</dbReference>
<feature type="domain" description="YARHG" evidence="1">
    <location>
        <begin position="422"/>
        <end position="503"/>
    </location>
</feature>
<proteinExistence type="predicted"/>
<dbReference type="SMART" id="SM01324">
    <property type="entry name" value="YARHG"/>
    <property type="match status" value="1"/>
</dbReference>
<reference evidence="2 3" key="1">
    <citation type="submission" date="2019-07" db="EMBL/GenBank/DDBJ databases">
        <title>Sphingomonas solaris sp. nov., isolated from a solar panel from Boston, Massachusetts.</title>
        <authorList>
            <person name="Tanner K."/>
            <person name="Pascual J."/>
            <person name="Mancuso C."/>
            <person name="Pereto J."/>
            <person name="Khalil A."/>
            <person name="Vilanova C."/>
        </authorList>
    </citation>
    <scope>NUCLEOTIDE SEQUENCE [LARGE SCALE GENOMIC DNA]</scope>
    <source>
        <strain evidence="2 3">R4DWN</strain>
    </source>
</reference>
<evidence type="ECO:0000313" key="3">
    <source>
        <dbReference type="Proteomes" id="UP000318681"/>
    </source>
</evidence>
<dbReference type="AlphaFoldDB" id="A0A558RBW0"/>
<dbReference type="InterPro" id="IPR029030">
    <property type="entry name" value="Caspase-like_dom_sf"/>
</dbReference>
<evidence type="ECO:0000313" key="2">
    <source>
        <dbReference type="EMBL" id="TVV76840.1"/>
    </source>
</evidence>
<dbReference type="InterPro" id="IPR038434">
    <property type="entry name" value="YARHG_sf"/>
</dbReference>
<evidence type="ECO:0000259" key="1">
    <source>
        <dbReference type="SMART" id="SM01324"/>
    </source>
</evidence>
<dbReference type="Proteomes" id="UP000318681">
    <property type="component" value="Unassembled WGS sequence"/>
</dbReference>
<comment type="caution">
    <text evidence="2">The sequence shown here is derived from an EMBL/GenBank/DDBJ whole genome shotgun (WGS) entry which is preliminary data.</text>
</comment>
<accession>A0A558RBW0</accession>
<dbReference type="Pfam" id="PF00656">
    <property type="entry name" value="Peptidase_C14"/>
    <property type="match status" value="1"/>
</dbReference>
<dbReference type="Gene3D" id="1.20.58.1690">
    <property type="match status" value="1"/>
</dbReference>
<dbReference type="EMBL" id="VNIM01000006">
    <property type="protein sequence ID" value="TVV76840.1"/>
    <property type="molecule type" value="Genomic_DNA"/>
</dbReference>
<dbReference type="PANTHER" id="PTHR22576">
    <property type="entry name" value="MUCOSA ASSOCIATED LYMPHOID TISSUE LYMPHOMA TRANSLOCATION PROTEIN 1/PARACASPASE"/>
    <property type="match status" value="1"/>
</dbReference>
<dbReference type="PANTHER" id="PTHR22576:SF37">
    <property type="entry name" value="MUCOSA-ASSOCIATED LYMPHOID TISSUE LYMPHOMA TRANSLOCATION PROTEIN 1"/>
    <property type="match status" value="1"/>
</dbReference>